<proteinExistence type="predicted"/>
<accession>A0A3E0VL65</accession>
<evidence type="ECO:0000313" key="1">
    <source>
        <dbReference type="EMBL" id="RFA10389.1"/>
    </source>
</evidence>
<dbReference type="EMBL" id="NBWZ01000001">
    <property type="protein sequence ID" value="RFA10389.1"/>
    <property type="molecule type" value="Genomic_DNA"/>
</dbReference>
<name>A0A3E0VL65_9MICO</name>
<dbReference type="Proteomes" id="UP000256486">
    <property type="component" value="Unassembled WGS sequence"/>
</dbReference>
<comment type="caution">
    <text evidence="1">The sequence shown here is derived from an EMBL/GenBank/DDBJ whole genome shotgun (WGS) entry which is preliminary data.</text>
</comment>
<gene>
    <name evidence="1" type="ORF">B7R54_15130</name>
</gene>
<dbReference type="RefSeq" id="WP_116415767.1">
    <property type="nucleotide sequence ID" value="NZ_NBWZ01000001.1"/>
</dbReference>
<dbReference type="OrthoDB" id="4949801at2"/>
<evidence type="ECO:0000313" key="2">
    <source>
        <dbReference type="Proteomes" id="UP000256486"/>
    </source>
</evidence>
<organism evidence="1 2">
    <name type="scientific">Subtercola boreus</name>
    <dbReference type="NCBI Taxonomy" id="120213"/>
    <lineage>
        <taxon>Bacteria</taxon>
        <taxon>Bacillati</taxon>
        <taxon>Actinomycetota</taxon>
        <taxon>Actinomycetes</taxon>
        <taxon>Micrococcales</taxon>
        <taxon>Microbacteriaceae</taxon>
        <taxon>Subtercola</taxon>
    </lineage>
</organism>
<keyword evidence="2" id="KW-1185">Reference proteome</keyword>
<protein>
    <submittedName>
        <fullName evidence="1">Uncharacterized protein</fullName>
    </submittedName>
</protein>
<reference evidence="1 2" key="1">
    <citation type="submission" date="2017-04" db="EMBL/GenBank/DDBJ databases">
        <title>Comparative genome analysis of Subtercola boreus.</title>
        <authorList>
            <person name="Cho Y.-J."/>
            <person name="Cho A."/>
            <person name="Kim O.-S."/>
            <person name="Lee J.-I."/>
        </authorList>
    </citation>
    <scope>NUCLEOTIDE SEQUENCE [LARGE SCALE GENOMIC DNA]</scope>
    <source>
        <strain evidence="1 2">K300</strain>
    </source>
</reference>
<sequence length="247" mass="26695">MTDSNPTPAPEDVTQADVDAAEAAANAATALVAELEGRVIEGDETVTPDDITAQEGRSRFARLFVEGVRRRAEESKVARRLKALEGLREEIELYATGSGLEFATLLRAVKSAEEAFTSAVQNHNENVRGWYVKAERLGASVTDGRPMPPAEDGRLALGRKVGDLHVGRRWLSHVDEVQFLETSRTTSSPDALFSEIEAIDSEVPESNASYFYRGSGGAVIAMDHPANADEIANGALVQISRKDAWGE</sequence>
<dbReference type="AlphaFoldDB" id="A0A3E0VL65"/>